<feature type="domain" description="G-protein coupled receptors family 1 profile" evidence="9">
    <location>
        <begin position="31"/>
        <end position="295"/>
    </location>
</feature>
<keyword evidence="3 8" id="KW-1133">Transmembrane helix</keyword>
<dbReference type="InterPro" id="IPR017452">
    <property type="entry name" value="GPCR_Rhodpsn_7TM"/>
</dbReference>
<keyword evidence="5 8" id="KW-0472">Membrane</keyword>
<evidence type="ECO:0000256" key="3">
    <source>
        <dbReference type="ARBA" id="ARBA00022989"/>
    </source>
</evidence>
<evidence type="ECO:0000313" key="11">
    <source>
        <dbReference type="Proteomes" id="UP000663828"/>
    </source>
</evidence>
<dbReference type="PROSITE" id="PS50262">
    <property type="entry name" value="G_PROTEIN_RECEP_F1_2"/>
    <property type="match status" value="1"/>
</dbReference>
<evidence type="ECO:0000256" key="2">
    <source>
        <dbReference type="ARBA" id="ARBA00022692"/>
    </source>
</evidence>
<dbReference type="PRINTS" id="PR00237">
    <property type="entry name" value="GPCRRHODOPSN"/>
</dbReference>
<dbReference type="PANTHER" id="PTHR24243">
    <property type="entry name" value="G-PROTEIN COUPLED RECEPTOR"/>
    <property type="match status" value="1"/>
</dbReference>
<feature type="transmembrane region" description="Helical" evidence="8">
    <location>
        <begin position="234"/>
        <end position="254"/>
    </location>
</feature>
<dbReference type="EMBL" id="CAJNOR010011917">
    <property type="protein sequence ID" value="CAF1664514.1"/>
    <property type="molecule type" value="Genomic_DNA"/>
</dbReference>
<comment type="subcellular location">
    <subcellularLocation>
        <location evidence="1">Membrane</location>
        <topology evidence="1">Multi-pass membrane protein</topology>
    </subcellularLocation>
</comment>
<keyword evidence="11" id="KW-1185">Reference proteome</keyword>
<proteinExistence type="predicted"/>
<dbReference type="GO" id="GO:0005886">
    <property type="term" value="C:plasma membrane"/>
    <property type="evidence" value="ECO:0007669"/>
    <property type="project" value="TreeGrafter"/>
</dbReference>
<evidence type="ECO:0000256" key="8">
    <source>
        <dbReference type="SAM" id="Phobius"/>
    </source>
</evidence>
<evidence type="ECO:0000256" key="6">
    <source>
        <dbReference type="ARBA" id="ARBA00023170"/>
    </source>
</evidence>
<accession>A0A816FQH5</accession>
<feature type="transmembrane region" description="Helical" evidence="8">
    <location>
        <begin position="150"/>
        <end position="169"/>
    </location>
</feature>
<dbReference type="Gene3D" id="1.20.1070.10">
    <property type="entry name" value="Rhodopsin 7-helix transmembrane proteins"/>
    <property type="match status" value="1"/>
</dbReference>
<evidence type="ECO:0000259" key="9">
    <source>
        <dbReference type="PROSITE" id="PS50262"/>
    </source>
</evidence>
<sequence>MIIYENDKVEQIAHLMTIVIGISMYIFGLIGNILNISVFAIWSRSRKQINEFQSPIRVSNSSLYLLTSSCANFLLILYPLLTRIIFDGFQYSKTPMNEFYTCKLRFYALHTLDSISLMCICMATLDRYLISSRKVHLRQLSPTLHRTKQIIVIFIVLNCFHNIPVGIYYKVSDFDECIISSPIYIYYYLWIVQIFLHGIFPMSFLSFFGILTYKQLKLFAYPNRQLNINIDKQISRMLLLSCLSISISSIPYSVQYVYSVFYTEFNERLTSYKLLVYYISVLSFFSNAVLNFYIFLISTPNFRQQVKKLCFGQIRFGRYPNNRVNIIGSALNL</sequence>
<gene>
    <name evidence="10" type="ORF">XAT740_LOCUS57513</name>
</gene>
<feature type="transmembrane region" description="Helical" evidence="8">
    <location>
        <begin position="189"/>
        <end position="213"/>
    </location>
</feature>
<dbReference type="AlphaFoldDB" id="A0A816FQH5"/>
<comment type="caution">
    <text evidence="10">The sequence shown here is derived from an EMBL/GenBank/DDBJ whole genome shotgun (WGS) entry which is preliminary data.</text>
</comment>
<dbReference type="Proteomes" id="UP000663828">
    <property type="component" value="Unassembled WGS sequence"/>
</dbReference>
<dbReference type="PANTHER" id="PTHR24243:SF233">
    <property type="entry name" value="THYROTROPIN-RELEASING HORMONE RECEPTOR"/>
    <property type="match status" value="1"/>
</dbReference>
<keyword evidence="6" id="KW-0675">Receptor</keyword>
<evidence type="ECO:0000256" key="4">
    <source>
        <dbReference type="ARBA" id="ARBA00023040"/>
    </source>
</evidence>
<keyword evidence="2 8" id="KW-0812">Transmembrane</keyword>
<feature type="transmembrane region" description="Helical" evidence="8">
    <location>
        <begin position="12"/>
        <end position="42"/>
    </location>
</feature>
<keyword evidence="7" id="KW-0807">Transducer</keyword>
<protein>
    <recommendedName>
        <fullName evidence="9">G-protein coupled receptors family 1 profile domain-containing protein</fullName>
    </recommendedName>
</protein>
<feature type="transmembrane region" description="Helical" evidence="8">
    <location>
        <begin position="274"/>
        <end position="297"/>
    </location>
</feature>
<dbReference type="SUPFAM" id="SSF81321">
    <property type="entry name" value="Family A G protein-coupled receptor-like"/>
    <property type="match status" value="1"/>
</dbReference>
<feature type="transmembrane region" description="Helical" evidence="8">
    <location>
        <begin position="63"/>
        <end position="86"/>
    </location>
</feature>
<name>A0A816FQH5_ADIRI</name>
<reference evidence="10" key="1">
    <citation type="submission" date="2021-02" db="EMBL/GenBank/DDBJ databases">
        <authorList>
            <person name="Nowell W R."/>
        </authorList>
    </citation>
    <scope>NUCLEOTIDE SEQUENCE</scope>
</reference>
<dbReference type="InterPro" id="IPR000276">
    <property type="entry name" value="GPCR_Rhodpsn"/>
</dbReference>
<organism evidence="10 11">
    <name type="scientific">Adineta ricciae</name>
    <name type="common">Rotifer</name>
    <dbReference type="NCBI Taxonomy" id="249248"/>
    <lineage>
        <taxon>Eukaryota</taxon>
        <taxon>Metazoa</taxon>
        <taxon>Spiralia</taxon>
        <taxon>Gnathifera</taxon>
        <taxon>Rotifera</taxon>
        <taxon>Eurotatoria</taxon>
        <taxon>Bdelloidea</taxon>
        <taxon>Adinetida</taxon>
        <taxon>Adinetidae</taxon>
        <taxon>Adineta</taxon>
    </lineage>
</organism>
<keyword evidence="4" id="KW-0297">G-protein coupled receptor</keyword>
<dbReference type="GO" id="GO:0004930">
    <property type="term" value="F:G protein-coupled receptor activity"/>
    <property type="evidence" value="ECO:0007669"/>
    <property type="project" value="UniProtKB-KW"/>
</dbReference>
<evidence type="ECO:0000256" key="7">
    <source>
        <dbReference type="ARBA" id="ARBA00023224"/>
    </source>
</evidence>
<evidence type="ECO:0000313" key="10">
    <source>
        <dbReference type="EMBL" id="CAF1664514.1"/>
    </source>
</evidence>
<evidence type="ECO:0000256" key="1">
    <source>
        <dbReference type="ARBA" id="ARBA00004141"/>
    </source>
</evidence>
<evidence type="ECO:0000256" key="5">
    <source>
        <dbReference type="ARBA" id="ARBA00023136"/>
    </source>
</evidence>
<feature type="transmembrane region" description="Helical" evidence="8">
    <location>
        <begin position="106"/>
        <end position="129"/>
    </location>
</feature>